<keyword evidence="2" id="KW-1185">Reference proteome</keyword>
<gene>
    <name evidence="1" type="ORF">SBAD_LOCUS2323</name>
</gene>
<dbReference type="AlphaFoldDB" id="A0A183IFC9"/>
<name>A0A183IFC9_9BILA</name>
<protein>
    <submittedName>
        <fullName evidence="1 3">Uncharacterized protein</fullName>
    </submittedName>
</protein>
<organism evidence="3">
    <name type="scientific">Soboliphyme baturini</name>
    <dbReference type="NCBI Taxonomy" id="241478"/>
    <lineage>
        <taxon>Eukaryota</taxon>
        <taxon>Metazoa</taxon>
        <taxon>Ecdysozoa</taxon>
        <taxon>Nematoda</taxon>
        <taxon>Enoplea</taxon>
        <taxon>Dorylaimia</taxon>
        <taxon>Dioctophymatida</taxon>
        <taxon>Dioctophymatoidea</taxon>
        <taxon>Soboliphymatidae</taxon>
        <taxon>Soboliphyme</taxon>
    </lineage>
</organism>
<evidence type="ECO:0000313" key="2">
    <source>
        <dbReference type="Proteomes" id="UP000270296"/>
    </source>
</evidence>
<proteinExistence type="predicted"/>
<reference evidence="1 2" key="2">
    <citation type="submission" date="2018-11" db="EMBL/GenBank/DDBJ databases">
        <authorList>
            <consortium name="Pathogen Informatics"/>
        </authorList>
    </citation>
    <scope>NUCLEOTIDE SEQUENCE [LARGE SCALE GENOMIC DNA]</scope>
</reference>
<dbReference type="WBParaSite" id="SBAD_0000243201-mRNA-1">
    <property type="protein sequence ID" value="SBAD_0000243201-mRNA-1"/>
    <property type="gene ID" value="SBAD_0000243201"/>
</dbReference>
<evidence type="ECO:0000313" key="3">
    <source>
        <dbReference type="WBParaSite" id="SBAD_0000243201-mRNA-1"/>
    </source>
</evidence>
<reference evidence="3" key="1">
    <citation type="submission" date="2016-06" db="UniProtKB">
        <authorList>
            <consortium name="WormBaseParasite"/>
        </authorList>
    </citation>
    <scope>IDENTIFICATION</scope>
</reference>
<sequence>MGLIETRPQDNENRAECKSLSIVIDVDSNDDNGRRQRHICLPPHATTRCTAAVSRRTVTLGDSSCEEGNITTLSYCRHGLKDGQ</sequence>
<dbReference type="EMBL" id="UZAM01007175">
    <property type="protein sequence ID" value="VDO97262.1"/>
    <property type="molecule type" value="Genomic_DNA"/>
</dbReference>
<accession>A0A183IFC9</accession>
<dbReference type="Proteomes" id="UP000270296">
    <property type="component" value="Unassembled WGS sequence"/>
</dbReference>
<evidence type="ECO:0000313" key="1">
    <source>
        <dbReference type="EMBL" id="VDO97262.1"/>
    </source>
</evidence>